<keyword evidence="6" id="KW-0963">Cytoplasm</keyword>
<evidence type="ECO:0000256" key="12">
    <source>
        <dbReference type="ARBA" id="ARBA00022917"/>
    </source>
</evidence>
<dbReference type="GO" id="GO:0000049">
    <property type="term" value="F:tRNA binding"/>
    <property type="evidence" value="ECO:0007669"/>
    <property type="project" value="InterPro"/>
</dbReference>
<evidence type="ECO:0000256" key="7">
    <source>
        <dbReference type="ARBA" id="ARBA00022598"/>
    </source>
</evidence>
<dbReference type="Gene3D" id="1.10.10.2320">
    <property type="match status" value="1"/>
</dbReference>
<evidence type="ECO:0000256" key="5">
    <source>
        <dbReference type="ARBA" id="ARBA00012814"/>
    </source>
</evidence>
<dbReference type="InterPro" id="IPR040725">
    <property type="entry name" value="PheRS_DBD3"/>
</dbReference>
<name>A0A2P6V8P6_9CHLO</name>
<evidence type="ECO:0000259" key="16">
    <source>
        <dbReference type="PROSITE" id="PS50862"/>
    </source>
</evidence>
<comment type="subcellular location">
    <subcellularLocation>
        <location evidence="2">Cytoplasm</location>
    </subcellularLocation>
</comment>
<dbReference type="Proteomes" id="UP000239649">
    <property type="component" value="Unassembled WGS sequence"/>
</dbReference>
<keyword evidence="11" id="KW-0460">Magnesium</keyword>
<dbReference type="Gene3D" id="3.30.930.10">
    <property type="entry name" value="Bira Bifunctional Protein, Domain 2"/>
    <property type="match status" value="1"/>
</dbReference>
<dbReference type="SUPFAM" id="SSF55681">
    <property type="entry name" value="Class II aaRS and biotin synthetases"/>
    <property type="match status" value="1"/>
</dbReference>
<dbReference type="InterPro" id="IPR004529">
    <property type="entry name" value="Phe-tRNA-synth_IIc_asu"/>
</dbReference>
<keyword evidence="9" id="KW-0547">Nucleotide-binding</keyword>
<dbReference type="InterPro" id="IPR040724">
    <property type="entry name" value="PheRS_DBD1"/>
</dbReference>
<dbReference type="PANTHER" id="PTHR11538:SF40">
    <property type="entry name" value="PHENYLALANINE--TRNA LIGASE ALPHA SUBUNIT"/>
    <property type="match status" value="1"/>
</dbReference>
<dbReference type="CDD" id="cd00496">
    <property type="entry name" value="PheRS_alpha_core"/>
    <property type="match status" value="1"/>
</dbReference>
<evidence type="ECO:0000256" key="9">
    <source>
        <dbReference type="ARBA" id="ARBA00022741"/>
    </source>
</evidence>
<evidence type="ECO:0000256" key="6">
    <source>
        <dbReference type="ARBA" id="ARBA00022490"/>
    </source>
</evidence>
<dbReference type="GO" id="GO:0005524">
    <property type="term" value="F:ATP binding"/>
    <property type="evidence" value="ECO:0007669"/>
    <property type="project" value="UniProtKB-KW"/>
</dbReference>
<dbReference type="AlphaFoldDB" id="A0A2P6V8P6"/>
<feature type="domain" description="Aminoacyl-transfer RNA synthetases class-II family profile" evidence="16">
    <location>
        <begin position="228"/>
        <end position="476"/>
    </location>
</feature>
<evidence type="ECO:0000256" key="10">
    <source>
        <dbReference type="ARBA" id="ARBA00022840"/>
    </source>
</evidence>
<evidence type="ECO:0000256" key="4">
    <source>
        <dbReference type="ARBA" id="ARBA00011209"/>
    </source>
</evidence>
<dbReference type="InterPro" id="IPR006195">
    <property type="entry name" value="aa-tRNA-synth_II"/>
</dbReference>
<evidence type="ECO:0000256" key="13">
    <source>
        <dbReference type="ARBA" id="ARBA00023146"/>
    </source>
</evidence>
<evidence type="ECO:0000256" key="1">
    <source>
        <dbReference type="ARBA" id="ARBA00001946"/>
    </source>
</evidence>
<dbReference type="Pfam" id="PF01409">
    <property type="entry name" value="tRNA-synt_2d"/>
    <property type="match status" value="1"/>
</dbReference>
<dbReference type="GO" id="GO:0046872">
    <property type="term" value="F:metal ion binding"/>
    <property type="evidence" value="ECO:0007669"/>
    <property type="project" value="UniProtKB-KW"/>
</dbReference>
<protein>
    <recommendedName>
        <fullName evidence="5">phenylalanine--tRNA ligase</fullName>
        <ecNumber evidence="5">6.1.1.20</ecNumber>
    </recommendedName>
    <alternativeName>
        <fullName evidence="14">Phenylalanyl-tRNA synthetase alpha subunit</fullName>
    </alternativeName>
</protein>
<evidence type="ECO:0000256" key="14">
    <source>
        <dbReference type="ARBA" id="ARBA00030612"/>
    </source>
</evidence>
<comment type="similarity">
    <text evidence="3">Belongs to the class-II aminoacyl-tRNA synthetase family. Phe-tRNA synthetase alpha subunit type 2 subfamily.</text>
</comment>
<sequence>MASPELETAFLAAVGAGQLQDTAQFAEAHNVEHLVVVGLLKSLLAHDMITTEETEHSRWAPTAEGKSYLGVGSPEVQVFNAVTADGISLTDIKKQLGAAGDVGFKQAMQSKWVAIDKSGGEPKVVRKVEAVQDRVLAVITALAAGQESGASDAELAALKKRKLVQLDCWKTYRVGKGPAFALQRRKAATELTAEMLQKGTWREETFKEYNFNALGLPPAGGHLHPLLKVRSQFRKIFTQMGFEEMPTNNYVESSFWNFDALFQPQQHPARDAHDTFFLTKPAATPASTFPQDYLQRVKQTHQHGGYGSAGYGYDWKTAEAEKNLLRTHTTAVSSRMLYQLAQEGFRPAKYFSIDRVFRNEAIDRTHLAEFHQIEGVVCDYGLTLSDLIGTLQQFFDRLGLKKLRFKPAFNPYTEPSMEIFSYSEQLGKWIEVGNSGMFRPEMLRPMGLPEGVNVIAWGLGLERPTMILYNIDNIRDLFGHKVSLSMVKKNAVCRLGL</sequence>
<evidence type="ECO:0000256" key="15">
    <source>
        <dbReference type="ARBA" id="ARBA00049255"/>
    </source>
</evidence>
<organism evidence="17 18">
    <name type="scientific">Micractinium conductrix</name>
    <dbReference type="NCBI Taxonomy" id="554055"/>
    <lineage>
        <taxon>Eukaryota</taxon>
        <taxon>Viridiplantae</taxon>
        <taxon>Chlorophyta</taxon>
        <taxon>core chlorophytes</taxon>
        <taxon>Trebouxiophyceae</taxon>
        <taxon>Chlorellales</taxon>
        <taxon>Chlorellaceae</taxon>
        <taxon>Chlorella clade</taxon>
        <taxon>Micractinium</taxon>
    </lineage>
</organism>
<keyword evidence="7 17" id="KW-0436">Ligase</keyword>
<comment type="caution">
    <text evidence="17">The sequence shown here is derived from an EMBL/GenBank/DDBJ whole genome shotgun (WGS) entry which is preliminary data.</text>
</comment>
<dbReference type="InterPro" id="IPR045864">
    <property type="entry name" value="aa-tRNA-synth_II/BPL/LPL"/>
</dbReference>
<keyword evidence="8" id="KW-0479">Metal-binding</keyword>
<evidence type="ECO:0000313" key="18">
    <source>
        <dbReference type="Proteomes" id="UP000239649"/>
    </source>
</evidence>
<dbReference type="GO" id="GO:0004826">
    <property type="term" value="F:phenylalanine-tRNA ligase activity"/>
    <property type="evidence" value="ECO:0007669"/>
    <property type="project" value="UniProtKB-EC"/>
</dbReference>
<keyword evidence="18" id="KW-1185">Reference proteome</keyword>
<dbReference type="Gene3D" id="1.10.10.2330">
    <property type="match status" value="1"/>
</dbReference>
<dbReference type="NCBIfam" id="TIGR00468">
    <property type="entry name" value="pheS"/>
    <property type="match status" value="1"/>
</dbReference>
<evidence type="ECO:0000313" key="17">
    <source>
        <dbReference type="EMBL" id="PSC70462.1"/>
    </source>
</evidence>
<proteinExistence type="inferred from homology"/>
<dbReference type="PROSITE" id="PS50862">
    <property type="entry name" value="AA_TRNA_LIGASE_II"/>
    <property type="match status" value="1"/>
</dbReference>
<dbReference type="EC" id="6.1.1.20" evidence="5"/>
<reference evidence="17 18" key="1">
    <citation type="journal article" date="2018" name="Plant J.">
        <title>Genome sequences of Chlorella sorokiniana UTEX 1602 and Micractinium conductrix SAG 241.80: implications to maltose excretion by a green alga.</title>
        <authorList>
            <person name="Arriola M.B."/>
            <person name="Velmurugan N."/>
            <person name="Zhang Y."/>
            <person name="Plunkett M.H."/>
            <person name="Hondzo H."/>
            <person name="Barney B.M."/>
        </authorList>
    </citation>
    <scope>NUCLEOTIDE SEQUENCE [LARGE SCALE GENOMIC DNA]</scope>
    <source>
        <strain evidence="17 18">SAG 241.80</strain>
    </source>
</reference>
<dbReference type="GO" id="GO:0005829">
    <property type="term" value="C:cytosol"/>
    <property type="evidence" value="ECO:0007669"/>
    <property type="project" value="TreeGrafter"/>
</dbReference>
<accession>A0A2P6V8P6</accession>
<dbReference type="EMBL" id="LHPF02000020">
    <property type="protein sequence ID" value="PSC70462.1"/>
    <property type="molecule type" value="Genomic_DNA"/>
</dbReference>
<dbReference type="GO" id="GO:0009328">
    <property type="term" value="C:phenylalanine-tRNA ligase complex"/>
    <property type="evidence" value="ECO:0007669"/>
    <property type="project" value="TreeGrafter"/>
</dbReference>
<keyword evidence="10" id="KW-0067">ATP-binding</keyword>
<dbReference type="InterPro" id="IPR002319">
    <property type="entry name" value="Phenylalanyl-tRNA_Synthase"/>
</dbReference>
<keyword evidence="12" id="KW-0648">Protein biosynthesis</keyword>
<dbReference type="Pfam" id="PF18552">
    <property type="entry name" value="PheRS_DBD1"/>
    <property type="match status" value="1"/>
</dbReference>
<keyword evidence="13" id="KW-0030">Aminoacyl-tRNA synthetase</keyword>
<dbReference type="GO" id="GO:0006432">
    <property type="term" value="P:phenylalanyl-tRNA aminoacylation"/>
    <property type="evidence" value="ECO:0007669"/>
    <property type="project" value="InterPro"/>
</dbReference>
<gene>
    <name evidence="17" type="ORF">C2E20_6135</name>
</gene>
<dbReference type="FunFam" id="3.30.930.10:FF:000033">
    <property type="entry name" value="Phenylalanine--tRNA ligase alpha subunit"/>
    <property type="match status" value="1"/>
</dbReference>
<evidence type="ECO:0000256" key="11">
    <source>
        <dbReference type="ARBA" id="ARBA00022842"/>
    </source>
</evidence>
<dbReference type="NCBIfam" id="NF003210">
    <property type="entry name" value="PRK04172.1"/>
    <property type="match status" value="1"/>
</dbReference>
<dbReference type="STRING" id="554055.A0A2P6V8P6"/>
<comment type="catalytic activity">
    <reaction evidence="15">
        <text>tRNA(Phe) + L-phenylalanine + ATP = L-phenylalanyl-tRNA(Phe) + AMP + diphosphate + H(+)</text>
        <dbReference type="Rhea" id="RHEA:19413"/>
        <dbReference type="Rhea" id="RHEA-COMP:9668"/>
        <dbReference type="Rhea" id="RHEA-COMP:9699"/>
        <dbReference type="ChEBI" id="CHEBI:15378"/>
        <dbReference type="ChEBI" id="CHEBI:30616"/>
        <dbReference type="ChEBI" id="CHEBI:33019"/>
        <dbReference type="ChEBI" id="CHEBI:58095"/>
        <dbReference type="ChEBI" id="CHEBI:78442"/>
        <dbReference type="ChEBI" id="CHEBI:78531"/>
        <dbReference type="ChEBI" id="CHEBI:456215"/>
        <dbReference type="EC" id="6.1.1.20"/>
    </reaction>
</comment>
<dbReference type="PANTHER" id="PTHR11538">
    <property type="entry name" value="PHENYLALANYL-TRNA SYNTHETASE"/>
    <property type="match status" value="1"/>
</dbReference>
<evidence type="ECO:0000256" key="2">
    <source>
        <dbReference type="ARBA" id="ARBA00004496"/>
    </source>
</evidence>
<dbReference type="Pfam" id="PF18553">
    <property type="entry name" value="PheRS_DBD3"/>
    <property type="match status" value="1"/>
</dbReference>
<evidence type="ECO:0000256" key="8">
    <source>
        <dbReference type="ARBA" id="ARBA00022723"/>
    </source>
</evidence>
<dbReference type="OrthoDB" id="238316at2759"/>
<dbReference type="Gene3D" id="3.30.1370.240">
    <property type="match status" value="1"/>
</dbReference>
<evidence type="ECO:0000256" key="3">
    <source>
        <dbReference type="ARBA" id="ARBA00006703"/>
    </source>
</evidence>
<comment type="subunit">
    <text evidence="4">Tetramer of two alpha and two beta subunits.</text>
</comment>
<comment type="cofactor">
    <cofactor evidence="1">
        <name>Mg(2+)</name>
        <dbReference type="ChEBI" id="CHEBI:18420"/>
    </cofactor>
</comment>